<comment type="caution">
    <text evidence="1">The sequence shown here is derived from an EMBL/GenBank/DDBJ whole genome shotgun (WGS) entry which is preliminary data.</text>
</comment>
<evidence type="ECO:0000313" key="1">
    <source>
        <dbReference type="EMBL" id="EET59030.1"/>
    </source>
</evidence>
<accession>C6LJV2</accession>
<protein>
    <submittedName>
        <fullName evidence="1">Uncharacterized protein</fullName>
    </submittedName>
</protein>
<dbReference type="OrthoDB" id="1976462at2"/>
<organism evidence="1 2">
    <name type="scientific">Marvinbryantia formatexigens DSM 14469</name>
    <dbReference type="NCBI Taxonomy" id="478749"/>
    <lineage>
        <taxon>Bacteria</taxon>
        <taxon>Bacillati</taxon>
        <taxon>Bacillota</taxon>
        <taxon>Clostridia</taxon>
        <taxon>Lachnospirales</taxon>
        <taxon>Lachnospiraceae</taxon>
        <taxon>Marvinbryantia</taxon>
    </lineage>
</organism>
<dbReference type="STRING" id="168384.SAMN05660368_03390"/>
<name>C6LJV2_9FIRM</name>
<evidence type="ECO:0000313" key="2">
    <source>
        <dbReference type="Proteomes" id="UP000005561"/>
    </source>
</evidence>
<sequence length="106" mass="12481">MVSAPKKKYEKPTLKAVTDVGIILECLYEAYEMEGELVRSRKNMYATMIYPFVKMLETECTGIRADEIHKELWEYYLRHSGKDNFMKLAGRFMEPYQTRQTVKAVV</sequence>
<dbReference type="eggNOG" id="ENOG5033JVB">
    <property type="taxonomic scope" value="Bacteria"/>
</dbReference>
<dbReference type="AlphaFoldDB" id="C6LJV2"/>
<proteinExistence type="predicted"/>
<dbReference type="Proteomes" id="UP000005561">
    <property type="component" value="Unassembled WGS sequence"/>
</dbReference>
<gene>
    <name evidence="1" type="ORF">BRYFOR_08939</name>
</gene>
<reference evidence="1" key="1">
    <citation type="submission" date="2009-07" db="EMBL/GenBank/DDBJ databases">
        <authorList>
            <person name="Weinstock G."/>
            <person name="Sodergren E."/>
            <person name="Clifton S."/>
            <person name="Fulton L."/>
            <person name="Fulton B."/>
            <person name="Courtney L."/>
            <person name="Fronick C."/>
            <person name="Harrison M."/>
            <person name="Strong C."/>
            <person name="Farmer C."/>
            <person name="Delahaunty K."/>
            <person name="Markovic C."/>
            <person name="Hall O."/>
            <person name="Minx P."/>
            <person name="Tomlinson C."/>
            <person name="Mitreva M."/>
            <person name="Nelson J."/>
            <person name="Hou S."/>
            <person name="Wollam A."/>
            <person name="Pepin K.H."/>
            <person name="Johnson M."/>
            <person name="Bhonagiri V."/>
            <person name="Nash W.E."/>
            <person name="Warren W."/>
            <person name="Chinwalla A."/>
            <person name="Mardis E.R."/>
            <person name="Wilson R.K."/>
        </authorList>
    </citation>
    <scope>NUCLEOTIDE SEQUENCE [LARGE SCALE GENOMIC DNA]</scope>
    <source>
        <strain evidence="1">DSM 14469</strain>
    </source>
</reference>
<dbReference type="EMBL" id="ACCL02000022">
    <property type="protein sequence ID" value="EET59030.1"/>
    <property type="molecule type" value="Genomic_DNA"/>
</dbReference>
<dbReference type="RefSeq" id="WP_006863702.1">
    <property type="nucleotide sequence ID" value="NZ_ACCL02000022.1"/>
</dbReference>
<keyword evidence="2" id="KW-1185">Reference proteome</keyword>